<keyword evidence="1" id="KW-0812">Transmembrane</keyword>
<proteinExistence type="predicted"/>
<feature type="transmembrane region" description="Helical" evidence="1">
    <location>
        <begin position="42"/>
        <end position="61"/>
    </location>
</feature>
<accession>A0ABV1NYL6</accession>
<keyword evidence="3" id="KW-1185">Reference proteome</keyword>
<evidence type="ECO:0000313" key="2">
    <source>
        <dbReference type="EMBL" id="MEQ7847584.1"/>
    </source>
</evidence>
<comment type="caution">
    <text evidence="2">The sequence shown here is derived from an EMBL/GenBank/DDBJ whole genome shotgun (WGS) entry which is preliminary data.</text>
</comment>
<evidence type="ECO:0000313" key="3">
    <source>
        <dbReference type="Proteomes" id="UP001482520"/>
    </source>
</evidence>
<keyword evidence="1" id="KW-0472">Membrane</keyword>
<dbReference type="EMBL" id="JBEGDP010000009">
    <property type="protein sequence ID" value="MEQ7847584.1"/>
    <property type="molecule type" value="Genomic_DNA"/>
</dbReference>
<feature type="transmembrane region" description="Helical" evidence="1">
    <location>
        <begin position="12"/>
        <end position="30"/>
    </location>
</feature>
<organism evidence="2 3">
    <name type="scientific">Nocardioides kribbensis</name>
    <dbReference type="NCBI Taxonomy" id="305517"/>
    <lineage>
        <taxon>Bacteria</taxon>
        <taxon>Bacillati</taxon>
        <taxon>Actinomycetota</taxon>
        <taxon>Actinomycetes</taxon>
        <taxon>Propionibacteriales</taxon>
        <taxon>Nocardioidaceae</taxon>
        <taxon>Nocardioides</taxon>
    </lineage>
</organism>
<sequence length="71" mass="7900">MTRPAWLRRGHPVFAGFCTGTGLFLLAFLADLALGDLDEFEVGWWVVAGTSVALVTGGLLRHEQRRRHPPR</sequence>
<evidence type="ECO:0000256" key="1">
    <source>
        <dbReference type="SAM" id="Phobius"/>
    </source>
</evidence>
<evidence type="ECO:0008006" key="4">
    <source>
        <dbReference type="Google" id="ProtNLM"/>
    </source>
</evidence>
<dbReference type="Proteomes" id="UP001482520">
    <property type="component" value="Unassembled WGS sequence"/>
</dbReference>
<name>A0ABV1NYL6_9ACTN</name>
<dbReference type="RefSeq" id="WP_193662226.1">
    <property type="nucleotide sequence ID" value="NZ_BAAAMM010000003.1"/>
</dbReference>
<keyword evidence="1" id="KW-1133">Transmembrane helix</keyword>
<reference evidence="2 3" key="1">
    <citation type="submission" date="2024-02" db="EMBL/GenBank/DDBJ databases">
        <title>Full genome sequence of Nocardioides kribbensis.</title>
        <authorList>
            <person name="Poletto B.L."/>
            <person name="Silva G."/>
            <person name="Galante D."/>
            <person name="Campos K.R."/>
            <person name="Santos M.B.N."/>
            <person name="Sacchi C.T."/>
        </authorList>
    </citation>
    <scope>NUCLEOTIDE SEQUENCE [LARGE SCALE GENOMIC DNA]</scope>
    <source>
        <strain evidence="2 3">O4R</strain>
    </source>
</reference>
<gene>
    <name evidence="2" type="ORF">V6R90_09865</name>
</gene>
<protein>
    <recommendedName>
        <fullName evidence="4">DUF2530 domain-containing protein</fullName>
    </recommendedName>
</protein>